<evidence type="ECO:0000256" key="1">
    <source>
        <dbReference type="SAM" id="MobiDB-lite"/>
    </source>
</evidence>
<proteinExistence type="predicted"/>
<evidence type="ECO:0000313" key="2">
    <source>
        <dbReference type="EMBL" id="MEM5287357.1"/>
    </source>
</evidence>
<comment type="caution">
    <text evidence="2">The sequence shown here is derived from an EMBL/GenBank/DDBJ whole genome shotgun (WGS) entry which is preliminary data.</text>
</comment>
<accession>A0ABU9QD50</accession>
<name>A0ABU9QD50_9BURK</name>
<feature type="compositionally biased region" description="Basic and acidic residues" evidence="1">
    <location>
        <begin position="1"/>
        <end position="27"/>
    </location>
</feature>
<dbReference type="RefSeq" id="WP_201649139.1">
    <property type="nucleotide sequence ID" value="NZ_CAJHCS010000004.1"/>
</dbReference>
<feature type="region of interest" description="Disordered" evidence="1">
    <location>
        <begin position="1"/>
        <end position="41"/>
    </location>
</feature>
<gene>
    <name evidence="2" type="ORF">V4C55_16650</name>
</gene>
<dbReference type="EMBL" id="JAZHGC010000012">
    <property type="protein sequence ID" value="MEM5287357.1"/>
    <property type="molecule type" value="Genomic_DNA"/>
</dbReference>
<keyword evidence="3" id="KW-1185">Reference proteome</keyword>
<reference evidence="2 3" key="1">
    <citation type="submission" date="2024-01" db="EMBL/GenBank/DDBJ databases">
        <title>The diversity of rhizobia nodulating Mimosa spp. in eleven states of Brazil covering several biomes is determined by host plant, location, and edaphic factors.</title>
        <authorList>
            <person name="Rouws L."/>
            <person name="Barauna A."/>
            <person name="Beukes C."/>
            <person name="De Faria S.M."/>
            <person name="Gross E."/>
            <person name="Dos Reis Junior F.B."/>
            <person name="Simon M."/>
            <person name="Maluk M."/>
            <person name="Odee D.W."/>
            <person name="Kenicer G."/>
            <person name="Young J.P.W."/>
            <person name="Reis V.M."/>
            <person name="Zilli J."/>
            <person name="James E.K."/>
        </authorList>
    </citation>
    <scope>NUCLEOTIDE SEQUENCE [LARGE SCALE GENOMIC DNA]</scope>
    <source>
        <strain evidence="2 3">JPY77</strain>
    </source>
</reference>
<sequence length="192" mass="22417">MSRGYDLKQDEVEEIRKRPVEHHKITRDYMGNNPQDFMGKDRKPFEQVRDELDRVLQANRVVAIYPQADETPATYERRLLQKLMPHGTTWPVMASLKKTPDDVYFDHIDEKTKKPVDGMRTTVLREAMQAPERRGELVEIHLKDRAGRDIVEFEGDMSAWMNQFKGPIQVGPFIDENKRRMRIPTIVPGAVT</sequence>
<evidence type="ECO:0000313" key="3">
    <source>
        <dbReference type="Proteomes" id="UP001494588"/>
    </source>
</evidence>
<dbReference type="Proteomes" id="UP001494588">
    <property type="component" value="Unassembled WGS sequence"/>
</dbReference>
<organism evidence="2 3">
    <name type="scientific">Paraburkholderia sabiae</name>
    <dbReference type="NCBI Taxonomy" id="273251"/>
    <lineage>
        <taxon>Bacteria</taxon>
        <taxon>Pseudomonadati</taxon>
        <taxon>Pseudomonadota</taxon>
        <taxon>Betaproteobacteria</taxon>
        <taxon>Burkholderiales</taxon>
        <taxon>Burkholderiaceae</taxon>
        <taxon>Paraburkholderia</taxon>
    </lineage>
</organism>
<protein>
    <submittedName>
        <fullName evidence="2">Uncharacterized protein</fullName>
    </submittedName>
</protein>